<accession>A0A449B313</accession>
<dbReference type="PROSITE" id="PS51257">
    <property type="entry name" value="PROKAR_LIPOPROTEIN"/>
    <property type="match status" value="1"/>
</dbReference>
<name>A0A449B313_9BACT</name>
<dbReference type="OrthoDB" id="9789566at2"/>
<gene>
    <name evidence="1" type="ORF">NCTC10181_00847</name>
</gene>
<dbReference type="KEGG" id="mcit:NCTC10181_00847"/>
<sequence>MKKKLVKLLYSGILFTGIGSILISCASKPQMQTKTPPKEEVIENNKPPVQGNYLNLSNDLTQVFEKNFPIFDDLYSSGYFDKLILSPTQKDHSIDIQTNGFSKPIKEGEQEPDFLKGFFTDFLNVPSFVNSLSRVKIGEVNQSNQKNADKQFYAKDEFFVKDASGKWVKLDFEKQGQYLPTKLEDGKLLVEYKIKHEGSNELTNYYSSLNISGNSKDQVPLSNELIDSLEKFQKANASKIDNFRKTLENFSKKADSYTNLLSTIDPQSKTLLNDLKDKITDLSDTILAFVEEIKQKSSTNFTLIQYYFQIKDGISDIYNKIIDLVSIVVEKNRNLSKEQAQNLINSLKEIFTKVQGKKLSYPFKAIEYFLNLNENAIQNDRLLFNINDLNNYQQVILKLFEINQNKLIDLKLKPSDIVLLLAQIFSLNQA</sequence>
<dbReference type="AlphaFoldDB" id="A0A449B313"/>
<keyword evidence="2" id="KW-1185">Reference proteome</keyword>
<reference evidence="1 2" key="1">
    <citation type="submission" date="2019-01" db="EMBL/GenBank/DDBJ databases">
        <authorList>
            <consortium name="Pathogen Informatics"/>
        </authorList>
    </citation>
    <scope>NUCLEOTIDE SEQUENCE [LARGE SCALE GENOMIC DNA]</scope>
    <source>
        <strain evidence="1 2">NCTC10181</strain>
    </source>
</reference>
<evidence type="ECO:0000313" key="2">
    <source>
        <dbReference type="Proteomes" id="UP000290985"/>
    </source>
</evidence>
<evidence type="ECO:0000313" key="1">
    <source>
        <dbReference type="EMBL" id="VEU74973.1"/>
    </source>
</evidence>
<protein>
    <recommendedName>
        <fullName evidence="3">Lipoprotein</fullName>
    </recommendedName>
</protein>
<proteinExistence type="predicted"/>
<dbReference type="RefSeq" id="WP_129725749.1">
    <property type="nucleotide sequence ID" value="NZ_LR215036.1"/>
</dbReference>
<evidence type="ECO:0008006" key="3">
    <source>
        <dbReference type="Google" id="ProtNLM"/>
    </source>
</evidence>
<dbReference type="Proteomes" id="UP000290985">
    <property type="component" value="Chromosome"/>
</dbReference>
<dbReference type="EMBL" id="LR215036">
    <property type="protein sequence ID" value="VEU74973.1"/>
    <property type="molecule type" value="Genomic_DNA"/>
</dbReference>
<organism evidence="1 2">
    <name type="scientific">Mycoplasmopsis citelli</name>
    <dbReference type="NCBI Taxonomy" id="171281"/>
    <lineage>
        <taxon>Bacteria</taxon>
        <taxon>Bacillati</taxon>
        <taxon>Mycoplasmatota</taxon>
        <taxon>Mycoplasmoidales</taxon>
        <taxon>Metamycoplasmataceae</taxon>
        <taxon>Mycoplasmopsis</taxon>
    </lineage>
</organism>